<dbReference type="Gene3D" id="1.10.530.10">
    <property type="match status" value="1"/>
</dbReference>
<evidence type="ECO:0000313" key="2">
    <source>
        <dbReference type="EMBL" id="ALN22005.1"/>
    </source>
</evidence>
<gene>
    <name evidence="2" type="ORF">DW68_025330</name>
</gene>
<sequence>MFDLPPAIQHNEVPRACVMTVARSYQLPPELIGGLLYVEGGRKGMANKNTNGSFDYGPAQVNSAWLSKTEEVGIGASALQHDTCANLWAAGWIMRRCLNKFSNSFWHAVGCYHTGENPKKPEQLARQRTYAVKVYRAIEKTRGPFLKWLNGV</sequence>
<reference evidence="2 3" key="1">
    <citation type="submission" date="2015-11" db="EMBL/GenBank/DDBJ databases">
        <authorList>
            <person name="Chong T.M."/>
            <person name="Chan K.G."/>
            <person name="Dessaux Y."/>
        </authorList>
    </citation>
    <scope>NUCLEOTIDE SEQUENCE [LARGE SCALE GENOMIC DNA]</scope>
    <source>
        <strain evidence="2 3">S5.2</strain>
        <plasmid evidence="3">Plasmid</plasmid>
    </source>
</reference>
<dbReference type="Pfam" id="PF01464">
    <property type="entry name" value="SLT"/>
    <property type="match status" value="1"/>
</dbReference>
<name>A0ABN4J1Z4_ECTME</name>
<protein>
    <submittedName>
        <fullName evidence="2">Conjugal transfer protein</fullName>
    </submittedName>
</protein>
<keyword evidence="3" id="KW-1185">Reference proteome</keyword>
<dbReference type="SUPFAM" id="SSF53955">
    <property type="entry name" value="Lysozyme-like"/>
    <property type="match status" value="1"/>
</dbReference>
<accession>A0ABN4J1Z4</accession>
<evidence type="ECO:0000313" key="3">
    <source>
        <dbReference type="Proteomes" id="UP000028530"/>
    </source>
</evidence>
<keyword evidence="2" id="KW-0614">Plasmid</keyword>
<organism evidence="2 3">
    <name type="scientific">Ectopseudomonas mendocina S5.2</name>
    <dbReference type="NCBI Taxonomy" id="1225174"/>
    <lineage>
        <taxon>Bacteria</taxon>
        <taxon>Pseudomonadati</taxon>
        <taxon>Pseudomonadota</taxon>
        <taxon>Gammaproteobacteria</taxon>
        <taxon>Pseudomonadales</taxon>
        <taxon>Pseudomonadaceae</taxon>
        <taxon>Ectopseudomonas</taxon>
    </lineage>
</organism>
<dbReference type="CDD" id="cd13400">
    <property type="entry name" value="LT_IagB-like"/>
    <property type="match status" value="1"/>
</dbReference>
<dbReference type="InterPro" id="IPR008258">
    <property type="entry name" value="Transglycosylase_SLT_dom_1"/>
</dbReference>
<dbReference type="Proteomes" id="UP000028530">
    <property type="component" value="Plasmid pPME5"/>
</dbReference>
<dbReference type="InterPro" id="IPR023346">
    <property type="entry name" value="Lysozyme-like_dom_sf"/>
</dbReference>
<evidence type="ECO:0000259" key="1">
    <source>
        <dbReference type="Pfam" id="PF01464"/>
    </source>
</evidence>
<feature type="domain" description="Transglycosylase SLT" evidence="1">
    <location>
        <begin position="21"/>
        <end position="121"/>
    </location>
</feature>
<proteinExistence type="predicted"/>
<geneLocation type="plasmid" evidence="3"/>
<dbReference type="EMBL" id="CP013125">
    <property type="protein sequence ID" value="ALN22005.1"/>
    <property type="molecule type" value="Genomic_DNA"/>
</dbReference>